<comment type="caution">
    <text evidence="1">The sequence shown here is derived from an EMBL/GenBank/DDBJ whole genome shotgun (WGS) entry which is preliminary data.</text>
</comment>
<evidence type="ECO:0000313" key="2">
    <source>
        <dbReference type="Proteomes" id="UP001634394"/>
    </source>
</evidence>
<keyword evidence="2" id="KW-1185">Reference proteome</keyword>
<dbReference type="Proteomes" id="UP001634394">
    <property type="component" value="Unassembled WGS sequence"/>
</dbReference>
<evidence type="ECO:0000313" key="1">
    <source>
        <dbReference type="EMBL" id="KAL3865628.1"/>
    </source>
</evidence>
<name>A0ABD3VYF7_SINWO</name>
<accession>A0ABD3VYF7</accession>
<organism evidence="1 2">
    <name type="scientific">Sinanodonta woodiana</name>
    <name type="common">Chinese pond mussel</name>
    <name type="synonym">Anodonta woodiana</name>
    <dbReference type="NCBI Taxonomy" id="1069815"/>
    <lineage>
        <taxon>Eukaryota</taxon>
        <taxon>Metazoa</taxon>
        <taxon>Spiralia</taxon>
        <taxon>Lophotrochozoa</taxon>
        <taxon>Mollusca</taxon>
        <taxon>Bivalvia</taxon>
        <taxon>Autobranchia</taxon>
        <taxon>Heteroconchia</taxon>
        <taxon>Palaeoheterodonta</taxon>
        <taxon>Unionida</taxon>
        <taxon>Unionoidea</taxon>
        <taxon>Unionidae</taxon>
        <taxon>Unioninae</taxon>
        <taxon>Sinanodonta</taxon>
    </lineage>
</organism>
<gene>
    <name evidence="1" type="ORF">ACJMK2_042999</name>
</gene>
<sequence>MNQLSSERKTKPGVEILKNETDKESRFTEVVEQFVTNFVLDHENANTKRKTIGHLKLLKEYLEKNNETRPIHEVPAPDLNSILSRFFLSIHQNYVSEYEPTTL</sequence>
<dbReference type="EMBL" id="JBJQND010000009">
    <property type="protein sequence ID" value="KAL3865628.1"/>
    <property type="molecule type" value="Genomic_DNA"/>
</dbReference>
<protein>
    <submittedName>
        <fullName evidence="1">Uncharacterized protein</fullName>
    </submittedName>
</protein>
<proteinExistence type="predicted"/>
<dbReference type="PANTHER" id="PTHR46963">
    <property type="entry name" value="SIMILAR TO RIKEN CDNA E130308A19"/>
    <property type="match status" value="1"/>
</dbReference>
<dbReference type="AlphaFoldDB" id="A0ABD3VYF7"/>
<dbReference type="PANTHER" id="PTHR46963:SF2">
    <property type="match status" value="1"/>
</dbReference>
<dbReference type="InterPro" id="IPR042838">
    <property type="entry name" value="KIAA1958"/>
</dbReference>
<reference evidence="1 2" key="1">
    <citation type="submission" date="2024-11" db="EMBL/GenBank/DDBJ databases">
        <title>Chromosome-level genome assembly of the freshwater bivalve Anodonta woodiana.</title>
        <authorList>
            <person name="Chen X."/>
        </authorList>
    </citation>
    <scope>NUCLEOTIDE SEQUENCE [LARGE SCALE GENOMIC DNA]</scope>
    <source>
        <strain evidence="1">MN2024</strain>
        <tissue evidence="1">Gills</tissue>
    </source>
</reference>